<dbReference type="Proteomes" id="UP000318833">
    <property type="component" value="Unassembled WGS sequence"/>
</dbReference>
<dbReference type="AlphaFoldDB" id="A0A554VB98"/>
<protein>
    <recommendedName>
        <fullName evidence="3">Zona occludens toxin N-terminal domain-containing protein</fullName>
    </recommendedName>
</protein>
<name>A0A554VB98_9FLAO</name>
<dbReference type="EMBL" id="VLNR01000101">
    <property type="protein sequence ID" value="TSE03686.1"/>
    <property type="molecule type" value="Genomic_DNA"/>
</dbReference>
<evidence type="ECO:0000313" key="1">
    <source>
        <dbReference type="EMBL" id="TSE03686.1"/>
    </source>
</evidence>
<organism evidence="1 2">
    <name type="scientific">Aquimarina algiphila</name>
    <dbReference type="NCBI Taxonomy" id="2047982"/>
    <lineage>
        <taxon>Bacteria</taxon>
        <taxon>Pseudomonadati</taxon>
        <taxon>Bacteroidota</taxon>
        <taxon>Flavobacteriia</taxon>
        <taxon>Flavobacteriales</taxon>
        <taxon>Flavobacteriaceae</taxon>
        <taxon>Aquimarina</taxon>
    </lineage>
</organism>
<comment type="caution">
    <text evidence="1">The sequence shown here is derived from an EMBL/GenBank/DDBJ whole genome shotgun (WGS) entry which is preliminary data.</text>
</comment>
<dbReference type="SUPFAM" id="SSF52540">
    <property type="entry name" value="P-loop containing nucleoside triphosphate hydrolases"/>
    <property type="match status" value="1"/>
</dbReference>
<gene>
    <name evidence="1" type="ORF">FOF46_28725</name>
</gene>
<proteinExistence type="predicted"/>
<sequence>MNYKRKNELIVVIGETGVGKTYRTLQEIKYYLKDNTDTGKKARKVLVFDTNDDDFVQFRSVSPENIIKLTHPIPRRIRPYNDRGRRMDKTEKKEVVKKILNHYQDGLLVLDDMDDYMTFEKGQDMVSALITLRHRGVDFIFSHQSLGKVAKTAWQNASWLRLHHQVDNPKDYKDRIPKYPLVRIAQHIVEEQYELAYRKFKEGEISDFEFKYRSSFFVYVNIRKQRIIGCSRAAFIRAAKKFIEQEQEGQIRMLLKETHFKNNQPIYKNRNEALIKLIADYLRYHETVKTIPFNQHNAA</sequence>
<dbReference type="Gene3D" id="3.40.50.300">
    <property type="entry name" value="P-loop containing nucleotide triphosphate hydrolases"/>
    <property type="match status" value="1"/>
</dbReference>
<keyword evidence="2" id="KW-1185">Reference proteome</keyword>
<evidence type="ECO:0008006" key="3">
    <source>
        <dbReference type="Google" id="ProtNLM"/>
    </source>
</evidence>
<dbReference type="RefSeq" id="WP_143918903.1">
    <property type="nucleotide sequence ID" value="NZ_CANMIK010000095.1"/>
</dbReference>
<accession>A0A554VB98</accession>
<evidence type="ECO:0000313" key="2">
    <source>
        <dbReference type="Proteomes" id="UP000318833"/>
    </source>
</evidence>
<reference evidence="1 2" key="1">
    <citation type="submission" date="2019-07" db="EMBL/GenBank/DDBJ databases">
        <title>The draft genome sequence of Aquimarina algiphila M91.</title>
        <authorList>
            <person name="Meng X."/>
        </authorList>
    </citation>
    <scope>NUCLEOTIDE SEQUENCE [LARGE SCALE GENOMIC DNA]</scope>
    <source>
        <strain evidence="1 2">M91</strain>
    </source>
</reference>
<dbReference type="InterPro" id="IPR027417">
    <property type="entry name" value="P-loop_NTPase"/>
</dbReference>